<keyword evidence="2" id="KW-1185">Reference proteome</keyword>
<dbReference type="AlphaFoldDB" id="A0A2I0WPZ5"/>
<accession>A0A2I0WPZ5</accession>
<reference evidence="1 2" key="1">
    <citation type="journal article" date="2016" name="Sci. Rep.">
        <title>The Dendrobium catenatum Lindl. genome sequence provides insights into polysaccharide synthase, floral development and adaptive evolution.</title>
        <authorList>
            <person name="Zhang G.Q."/>
            <person name="Xu Q."/>
            <person name="Bian C."/>
            <person name="Tsai W.C."/>
            <person name="Yeh C.M."/>
            <person name="Liu K.W."/>
            <person name="Yoshida K."/>
            <person name="Zhang L.S."/>
            <person name="Chang S.B."/>
            <person name="Chen F."/>
            <person name="Shi Y."/>
            <person name="Su Y.Y."/>
            <person name="Zhang Y.Q."/>
            <person name="Chen L.J."/>
            <person name="Yin Y."/>
            <person name="Lin M."/>
            <person name="Huang H."/>
            <person name="Deng H."/>
            <person name="Wang Z.W."/>
            <person name="Zhu S.L."/>
            <person name="Zhao X."/>
            <person name="Deng C."/>
            <person name="Niu S.C."/>
            <person name="Huang J."/>
            <person name="Wang M."/>
            <person name="Liu G.H."/>
            <person name="Yang H.J."/>
            <person name="Xiao X.J."/>
            <person name="Hsiao Y.Y."/>
            <person name="Wu W.L."/>
            <person name="Chen Y.Y."/>
            <person name="Mitsuda N."/>
            <person name="Ohme-Takagi M."/>
            <person name="Luo Y.B."/>
            <person name="Van de Peer Y."/>
            <person name="Liu Z.J."/>
        </authorList>
    </citation>
    <scope>NUCLEOTIDE SEQUENCE [LARGE SCALE GENOMIC DNA]</scope>
    <source>
        <tissue evidence="1">The whole plant</tissue>
    </source>
</reference>
<dbReference type="EMBL" id="KZ502486">
    <property type="protein sequence ID" value="PKU77737.1"/>
    <property type="molecule type" value="Genomic_DNA"/>
</dbReference>
<evidence type="ECO:0000313" key="2">
    <source>
        <dbReference type="Proteomes" id="UP000233837"/>
    </source>
</evidence>
<dbReference type="STRING" id="906689.A0A2I0WPZ5"/>
<protein>
    <submittedName>
        <fullName evidence="1">DnaJ like subfamily C GRV2</fullName>
    </submittedName>
</protein>
<organism evidence="1 2">
    <name type="scientific">Dendrobium catenatum</name>
    <dbReference type="NCBI Taxonomy" id="906689"/>
    <lineage>
        <taxon>Eukaryota</taxon>
        <taxon>Viridiplantae</taxon>
        <taxon>Streptophyta</taxon>
        <taxon>Embryophyta</taxon>
        <taxon>Tracheophyta</taxon>
        <taxon>Spermatophyta</taxon>
        <taxon>Magnoliopsida</taxon>
        <taxon>Liliopsida</taxon>
        <taxon>Asparagales</taxon>
        <taxon>Orchidaceae</taxon>
        <taxon>Epidendroideae</taxon>
        <taxon>Malaxideae</taxon>
        <taxon>Dendrobiinae</taxon>
        <taxon>Dendrobium</taxon>
    </lineage>
</organism>
<sequence length="262" mass="28493">MQRESSWDHGRSVHELEPPGPLLFLPLLLLQGGGMDLSRVGEKIFSSVRSARSLGLLSSTSDRPEVLERVAAAAAAARALAGLPPHERIALTSNYEDITFLYGSKGQTLEVLEEEFYEEVLLVSETLLELSLFIDVCPIHVYASTSRDSLLAAIRAVIQAEGQYPVPLLSRLIMPGHRIDPPCGRVYLQMQLHNVMGLSIGIGPKGGLGQQGDSVSRQLVLTRVAARREKQKSCKKLFLENSGCNPVVELSETATIIGGKLL</sequence>
<name>A0A2I0WPZ5_9ASPA</name>
<reference evidence="1 2" key="2">
    <citation type="journal article" date="2017" name="Nature">
        <title>The Apostasia genome and the evolution of orchids.</title>
        <authorList>
            <person name="Zhang G.Q."/>
            <person name="Liu K.W."/>
            <person name="Li Z."/>
            <person name="Lohaus R."/>
            <person name="Hsiao Y.Y."/>
            <person name="Niu S.C."/>
            <person name="Wang J.Y."/>
            <person name="Lin Y.C."/>
            <person name="Xu Q."/>
            <person name="Chen L.J."/>
            <person name="Yoshida K."/>
            <person name="Fujiwara S."/>
            <person name="Wang Z.W."/>
            <person name="Zhang Y.Q."/>
            <person name="Mitsuda N."/>
            <person name="Wang M."/>
            <person name="Liu G.H."/>
            <person name="Pecoraro L."/>
            <person name="Huang H.X."/>
            <person name="Xiao X.J."/>
            <person name="Lin M."/>
            <person name="Wu X.Y."/>
            <person name="Wu W.L."/>
            <person name="Chen Y.Y."/>
            <person name="Chang S.B."/>
            <person name="Sakamoto S."/>
            <person name="Ohme-Takagi M."/>
            <person name="Yagi M."/>
            <person name="Zeng S.J."/>
            <person name="Shen C.Y."/>
            <person name="Yeh C.M."/>
            <person name="Luo Y.B."/>
            <person name="Tsai W.C."/>
            <person name="Van de Peer Y."/>
            <person name="Liu Z.J."/>
        </authorList>
    </citation>
    <scope>NUCLEOTIDE SEQUENCE [LARGE SCALE GENOMIC DNA]</scope>
    <source>
        <tissue evidence="1">The whole plant</tissue>
    </source>
</reference>
<proteinExistence type="predicted"/>
<dbReference type="Proteomes" id="UP000233837">
    <property type="component" value="Unassembled WGS sequence"/>
</dbReference>
<gene>
    <name evidence="1" type="primary">GRV2</name>
    <name evidence="1" type="ORF">MA16_Dca005569</name>
</gene>
<evidence type="ECO:0000313" key="1">
    <source>
        <dbReference type="EMBL" id="PKU77737.1"/>
    </source>
</evidence>